<evidence type="ECO:0000256" key="4">
    <source>
        <dbReference type="ARBA" id="ARBA00022842"/>
    </source>
</evidence>
<protein>
    <recommendedName>
        <fullName evidence="10">Terpene synthase</fullName>
    </recommendedName>
</protein>
<dbReference type="SUPFAM" id="SSF48239">
    <property type="entry name" value="Terpenoid cyclases/Protein prenyltransferases"/>
    <property type="match status" value="1"/>
</dbReference>
<keyword evidence="9" id="KW-1185">Reference proteome</keyword>
<dbReference type="InterPro" id="IPR044814">
    <property type="entry name" value="Terpene_cyclase_plant_C1"/>
</dbReference>
<comment type="cofactor">
    <cofactor evidence="2">
        <name>Mg(2+)</name>
        <dbReference type="ChEBI" id="CHEBI:18420"/>
    </cofactor>
</comment>
<dbReference type="InterPro" id="IPR036965">
    <property type="entry name" value="Terpene_synth_N_sf"/>
</dbReference>
<dbReference type="PANTHER" id="PTHR31225">
    <property type="entry name" value="OS04G0344100 PROTEIN-RELATED"/>
    <property type="match status" value="1"/>
</dbReference>
<dbReference type="SFLD" id="SFLDS00005">
    <property type="entry name" value="Isoprenoid_Synthase_Type_I"/>
    <property type="match status" value="1"/>
</dbReference>
<gene>
    <name evidence="8" type="ORF">TRITD_3Bv1G028720</name>
</gene>
<dbReference type="SFLD" id="SFLDG01019">
    <property type="entry name" value="Terpene_Cyclase_Like_1_C_Termi"/>
    <property type="match status" value="1"/>
</dbReference>
<dbReference type="FunFam" id="1.10.600.10:FF:000007">
    <property type="entry name" value="Isoprene synthase, chloroplastic"/>
    <property type="match status" value="1"/>
</dbReference>
<comment type="cofactor">
    <cofactor evidence="1">
        <name>Mn(2+)</name>
        <dbReference type="ChEBI" id="CHEBI:29035"/>
    </cofactor>
</comment>
<keyword evidence="3" id="KW-0479">Metal-binding</keyword>
<dbReference type="Proteomes" id="UP000324705">
    <property type="component" value="Chromosome 3B"/>
</dbReference>
<dbReference type="GO" id="GO:0016102">
    <property type="term" value="P:diterpenoid biosynthetic process"/>
    <property type="evidence" value="ECO:0007669"/>
    <property type="project" value="InterPro"/>
</dbReference>
<dbReference type="EMBL" id="LT934116">
    <property type="protein sequence ID" value="VAH72800.1"/>
    <property type="molecule type" value="Genomic_DNA"/>
</dbReference>
<evidence type="ECO:0000256" key="5">
    <source>
        <dbReference type="ARBA" id="ARBA00023239"/>
    </source>
</evidence>
<evidence type="ECO:0000256" key="3">
    <source>
        <dbReference type="ARBA" id="ARBA00022723"/>
    </source>
</evidence>
<dbReference type="SUPFAM" id="SSF48576">
    <property type="entry name" value="Terpenoid synthases"/>
    <property type="match status" value="1"/>
</dbReference>
<dbReference type="Pfam" id="PF01397">
    <property type="entry name" value="Terpene_synth"/>
    <property type="match status" value="1"/>
</dbReference>
<dbReference type="AlphaFoldDB" id="A0A9R1RY34"/>
<reference evidence="8 9" key="1">
    <citation type="submission" date="2017-09" db="EMBL/GenBank/DDBJ databases">
        <authorList>
            <consortium name="International Durum Wheat Genome Sequencing Consortium (IDWGSC)"/>
            <person name="Milanesi L."/>
        </authorList>
    </citation>
    <scope>NUCLEOTIDE SEQUENCE [LARGE SCALE GENOMIC DNA]</scope>
    <source>
        <strain evidence="9">cv. Svevo</strain>
    </source>
</reference>
<organism evidence="8 9">
    <name type="scientific">Triticum turgidum subsp. durum</name>
    <name type="common">Durum wheat</name>
    <name type="synonym">Triticum durum</name>
    <dbReference type="NCBI Taxonomy" id="4567"/>
    <lineage>
        <taxon>Eukaryota</taxon>
        <taxon>Viridiplantae</taxon>
        <taxon>Streptophyta</taxon>
        <taxon>Embryophyta</taxon>
        <taxon>Tracheophyta</taxon>
        <taxon>Spermatophyta</taxon>
        <taxon>Magnoliopsida</taxon>
        <taxon>Liliopsida</taxon>
        <taxon>Poales</taxon>
        <taxon>Poaceae</taxon>
        <taxon>BOP clade</taxon>
        <taxon>Pooideae</taxon>
        <taxon>Triticodae</taxon>
        <taxon>Triticeae</taxon>
        <taxon>Triticinae</taxon>
        <taxon>Triticum</taxon>
    </lineage>
</organism>
<evidence type="ECO:0000259" key="6">
    <source>
        <dbReference type="Pfam" id="PF01397"/>
    </source>
</evidence>
<evidence type="ECO:0000256" key="1">
    <source>
        <dbReference type="ARBA" id="ARBA00001936"/>
    </source>
</evidence>
<feature type="domain" description="Terpene synthase metal-binding" evidence="7">
    <location>
        <begin position="289"/>
        <end position="526"/>
    </location>
</feature>
<dbReference type="InterPro" id="IPR008930">
    <property type="entry name" value="Terpenoid_cyclase/PrenylTrfase"/>
</dbReference>
<dbReference type="InterPro" id="IPR050148">
    <property type="entry name" value="Terpene_synthase-like"/>
</dbReference>
<keyword evidence="5" id="KW-0456">Lyase</keyword>
<accession>A0A9R1RY34</accession>
<proteinExistence type="predicted"/>
<evidence type="ECO:0000313" key="9">
    <source>
        <dbReference type="Proteomes" id="UP000324705"/>
    </source>
</evidence>
<sequence length="580" mass="67373">MDCLYFFLPTEGQEYKLARVVSLYIAALPYFKYTSPVLQRNSSMAAIQEDCSGGETRTTFHPTLWGDYFLKYKPQSSAQQAHMRERMEILLEQVRTEMKEANEIPQILELVITIERLGLGYHYENEIAQLLDVVFKSDYDDNNLHLVSLRFYLLRKNRYDVSSDVFHKFEDKQGGFVHSDTNSLLSLYNAAHLSIKGEDVFDMAFSFTRRHLLGALENLESAFAGEVSSSLLTPPFRRVGILEARNYLSCYTNKVTRNEAILELAKLNFNILQLHFCEELKDVTMWWNKIKMKSRLSFVRDRIVETYFWINGTSYNLEYSYSRIIATKVTAFMTIIDDIFDTYSSTEDSMQLAEAINRWDEDAVNMLPEYMKDIYLYLLETFHSFEDHLGPKNSYRVVYLKEAFKKLVQAYSDELKWRDENYVPKTLNEHLQVSSVSIGTSVVACAIFVGMDDTTVETLNWVSSDQKLLKSFAIYTRFTNDMASTKREQAGGHCASTIQSYMKEHGTTNDDACEKIKKLIENSWKDMLHHYLALTDQPMVVPQMILNLSRTVDNMYKHTDAYTNSEILEDTIRMLFAEPM</sequence>
<feature type="domain" description="Terpene synthase N-terminal" evidence="6">
    <location>
        <begin position="64"/>
        <end position="231"/>
    </location>
</feature>
<dbReference type="InterPro" id="IPR008949">
    <property type="entry name" value="Isoprenoid_synthase_dom_sf"/>
</dbReference>
<evidence type="ECO:0000256" key="2">
    <source>
        <dbReference type="ARBA" id="ARBA00001946"/>
    </source>
</evidence>
<evidence type="ECO:0000313" key="8">
    <source>
        <dbReference type="EMBL" id="VAH72800.1"/>
    </source>
</evidence>
<dbReference type="InterPro" id="IPR001906">
    <property type="entry name" value="Terpene_synth_N"/>
</dbReference>
<dbReference type="GO" id="GO:0010333">
    <property type="term" value="F:terpene synthase activity"/>
    <property type="evidence" value="ECO:0007669"/>
    <property type="project" value="InterPro"/>
</dbReference>
<keyword evidence="4" id="KW-0460">Magnesium</keyword>
<dbReference type="Gene3D" id="1.50.10.130">
    <property type="entry name" value="Terpene synthase, N-terminal domain"/>
    <property type="match status" value="1"/>
</dbReference>
<dbReference type="Gramene" id="TRITD3Bv1G028720.1">
    <property type="protein sequence ID" value="TRITD3Bv1G028720.1"/>
    <property type="gene ID" value="TRITD3Bv1G028720"/>
</dbReference>
<dbReference type="PANTHER" id="PTHR31225:SF93">
    <property type="entry name" value="ALPHA-HUMULENE_(-)-(E)-BETA-CARYOPHYLLENE SYNTHASE"/>
    <property type="match status" value="1"/>
</dbReference>
<dbReference type="Pfam" id="PF03936">
    <property type="entry name" value="Terpene_synth_C"/>
    <property type="match status" value="1"/>
</dbReference>
<dbReference type="CDD" id="cd00684">
    <property type="entry name" value="Terpene_cyclase_plant_C1"/>
    <property type="match status" value="1"/>
</dbReference>
<dbReference type="Gene3D" id="1.10.600.10">
    <property type="entry name" value="Farnesyl Diphosphate Synthase"/>
    <property type="match status" value="1"/>
</dbReference>
<dbReference type="InterPro" id="IPR005630">
    <property type="entry name" value="Terpene_synthase_metal-bd"/>
</dbReference>
<evidence type="ECO:0000259" key="7">
    <source>
        <dbReference type="Pfam" id="PF03936"/>
    </source>
</evidence>
<dbReference type="InterPro" id="IPR034741">
    <property type="entry name" value="Terpene_cyclase-like_1_C"/>
</dbReference>
<dbReference type="OMA" id="KECIKTT"/>
<name>A0A9R1RY34_TRITD</name>
<dbReference type="GO" id="GO:0000287">
    <property type="term" value="F:magnesium ion binding"/>
    <property type="evidence" value="ECO:0007669"/>
    <property type="project" value="InterPro"/>
</dbReference>
<evidence type="ECO:0008006" key="10">
    <source>
        <dbReference type="Google" id="ProtNLM"/>
    </source>
</evidence>